<name>A0A174ACJ7_9FIRM</name>
<feature type="signal peptide" evidence="4">
    <location>
        <begin position="1"/>
        <end position="26"/>
    </location>
</feature>
<evidence type="ECO:0000313" key="7">
    <source>
        <dbReference type="Proteomes" id="UP000095651"/>
    </source>
</evidence>
<dbReference type="RefSeq" id="WP_055653523.1">
    <property type="nucleotide sequence ID" value="NZ_CABIXC010000002.1"/>
</dbReference>
<reference evidence="5 7" key="1">
    <citation type="submission" date="2015-09" db="EMBL/GenBank/DDBJ databases">
        <authorList>
            <consortium name="Pathogen Informatics"/>
        </authorList>
    </citation>
    <scope>NUCLEOTIDE SEQUENCE [LARGE SCALE GENOMIC DNA]</scope>
    <source>
        <strain evidence="5 7">2789STDY5608850</strain>
    </source>
</reference>
<keyword evidence="4" id="KW-0732">Signal</keyword>
<keyword evidence="1" id="KW-0677">Repeat</keyword>
<dbReference type="InterPro" id="IPR018337">
    <property type="entry name" value="Cell_wall/Cho-bd_repeat"/>
</dbReference>
<dbReference type="SUPFAM" id="SSF69360">
    <property type="entry name" value="Cell wall binding repeat"/>
    <property type="match status" value="2"/>
</dbReference>
<dbReference type="EC" id="3.5.1.28" evidence="5"/>
<dbReference type="Pfam" id="PF19127">
    <property type="entry name" value="Choline_bind_3"/>
    <property type="match status" value="2"/>
</dbReference>
<dbReference type="Pfam" id="PF01473">
    <property type="entry name" value="Choline_bind_1"/>
    <property type="match status" value="1"/>
</dbReference>
<dbReference type="Gene3D" id="2.10.270.20">
    <property type="match status" value="2"/>
</dbReference>
<feature type="region of interest" description="Disordered" evidence="3">
    <location>
        <begin position="421"/>
        <end position="452"/>
    </location>
</feature>
<gene>
    <name evidence="5" type="primary">lytA_6</name>
    <name evidence="6" type="ORF">DXC39_22400</name>
    <name evidence="5" type="ORF">ERS852407_01265</name>
</gene>
<proteinExistence type="predicted"/>
<accession>A0A174ACJ7</accession>
<dbReference type="EMBL" id="CYZE01000002">
    <property type="protein sequence ID" value="CUN85196.1"/>
    <property type="molecule type" value="Genomic_DNA"/>
</dbReference>
<evidence type="ECO:0000256" key="1">
    <source>
        <dbReference type="ARBA" id="ARBA00022737"/>
    </source>
</evidence>
<evidence type="ECO:0000313" key="5">
    <source>
        <dbReference type="EMBL" id="CUN85196.1"/>
    </source>
</evidence>
<evidence type="ECO:0000313" key="8">
    <source>
        <dbReference type="Proteomes" id="UP000261257"/>
    </source>
</evidence>
<sequence length="452" mass="50952">MKKKGFVVLAVAAVLTLGTATMSAWAAEGWAQSGNTWSYYDSNGYKVTNVWKKGADNLWRYLNGNGEMAVNTWVDNTYYMDSNGILVTDKWMKFQESGSSEYKWYYFGSSGKAIMDNWSKINNKWYYFDSNGEMQTGWVLDNMYYCGTDGVMRTGWQKLFPPDSDYDPDRMSPGDEDDDGKRWYYFSDSGKKYMPKETSGDYGTYKIDGVAYCFDSDGALQTGWKNVGVDNADYDIQNYKYYDSSGKLRTGWYSIEPPEDLSGYEGDVEWFYFSSNGTPKAGPKEGEATTQNLTKINGKTYLFNDRGNPVYGLQKVRIGSTSEYTSYYFGDKKTSTMQKGKIKVTEGDGGEETYYFSDSGRGYTGVKDGYLYYMGKLQRAEDGVRYEPITIPAGNSYTTYVVNASGKVAKNTTVKNADGVKYKTSSSGSLTKVDDEDASGSYRDPIEPVWKE</sequence>
<organism evidence="5 7">
    <name type="scientific">Hungatella hathewayi</name>
    <dbReference type="NCBI Taxonomy" id="154046"/>
    <lineage>
        <taxon>Bacteria</taxon>
        <taxon>Bacillati</taxon>
        <taxon>Bacillota</taxon>
        <taxon>Clostridia</taxon>
        <taxon>Lachnospirales</taxon>
        <taxon>Lachnospiraceae</taxon>
        <taxon>Hungatella</taxon>
    </lineage>
</organism>
<dbReference type="Gene3D" id="2.10.270.10">
    <property type="entry name" value="Cholin Binding"/>
    <property type="match status" value="2"/>
</dbReference>
<keyword evidence="5" id="KW-0378">Hydrolase</keyword>
<evidence type="ECO:0000256" key="4">
    <source>
        <dbReference type="SAM" id="SignalP"/>
    </source>
</evidence>
<dbReference type="Proteomes" id="UP000261257">
    <property type="component" value="Unassembled WGS sequence"/>
</dbReference>
<reference evidence="6 8" key="2">
    <citation type="submission" date="2018-08" db="EMBL/GenBank/DDBJ databases">
        <title>A genome reference for cultivated species of the human gut microbiota.</title>
        <authorList>
            <person name="Zou Y."/>
            <person name="Xue W."/>
            <person name="Luo G."/>
        </authorList>
    </citation>
    <scope>NUCLEOTIDE SEQUENCE [LARGE SCALE GENOMIC DNA]</scope>
    <source>
        <strain evidence="6 8">TF05-11AC</strain>
    </source>
</reference>
<evidence type="ECO:0000313" key="6">
    <source>
        <dbReference type="EMBL" id="RGL99703.1"/>
    </source>
</evidence>
<dbReference type="Proteomes" id="UP000095651">
    <property type="component" value="Unassembled WGS sequence"/>
</dbReference>
<feature type="chain" id="PRO_5042332715" evidence="4">
    <location>
        <begin position="27"/>
        <end position="452"/>
    </location>
</feature>
<protein>
    <submittedName>
        <fullName evidence="5">Cell wall binding repeat-containing protein</fullName>
        <ecNumber evidence="5">3.5.1.28</ecNumber>
    </submittedName>
    <submittedName>
        <fullName evidence="6">Cell wall-binding protein</fullName>
    </submittedName>
</protein>
<feature type="repeat" description="Cell wall-binding" evidence="2">
    <location>
        <begin position="115"/>
        <end position="134"/>
    </location>
</feature>
<evidence type="ECO:0000256" key="2">
    <source>
        <dbReference type="PROSITE-ProRule" id="PRU00591"/>
    </source>
</evidence>
<evidence type="ECO:0000256" key="3">
    <source>
        <dbReference type="SAM" id="MobiDB-lite"/>
    </source>
</evidence>
<dbReference type="GO" id="GO:0008745">
    <property type="term" value="F:N-acetylmuramoyl-L-alanine amidase activity"/>
    <property type="evidence" value="ECO:0007669"/>
    <property type="project" value="UniProtKB-EC"/>
</dbReference>
<dbReference type="AlphaFoldDB" id="A0A174ACJ7"/>
<dbReference type="EMBL" id="QSSQ01000029">
    <property type="protein sequence ID" value="RGL99703.1"/>
    <property type="molecule type" value="Genomic_DNA"/>
</dbReference>
<dbReference type="PROSITE" id="PS51170">
    <property type="entry name" value="CW"/>
    <property type="match status" value="1"/>
</dbReference>